<gene>
    <name evidence="2" type="ORF">FPSE_09043</name>
</gene>
<name>K3VYJ3_FUSPC</name>
<sequence>MIQTDGPGSRPDPTIISSGDEEDSESDRYSSVRFKIDSLDDEKYAIRIASEGDGNPRAETPAS</sequence>
<dbReference type="RefSeq" id="XP_009260435.1">
    <property type="nucleotide sequence ID" value="XM_009262160.1"/>
</dbReference>
<evidence type="ECO:0000313" key="3">
    <source>
        <dbReference type="Proteomes" id="UP000007978"/>
    </source>
</evidence>
<evidence type="ECO:0000313" key="2">
    <source>
        <dbReference type="EMBL" id="EKJ70750.1"/>
    </source>
</evidence>
<protein>
    <submittedName>
        <fullName evidence="2">Uncharacterized protein</fullName>
    </submittedName>
</protein>
<organism evidence="2 3">
    <name type="scientific">Fusarium pseudograminearum (strain CS3096)</name>
    <name type="common">Wheat and barley crown-rot fungus</name>
    <dbReference type="NCBI Taxonomy" id="1028729"/>
    <lineage>
        <taxon>Eukaryota</taxon>
        <taxon>Fungi</taxon>
        <taxon>Dikarya</taxon>
        <taxon>Ascomycota</taxon>
        <taxon>Pezizomycotina</taxon>
        <taxon>Sordariomycetes</taxon>
        <taxon>Hypocreomycetidae</taxon>
        <taxon>Hypocreales</taxon>
        <taxon>Nectriaceae</taxon>
        <taxon>Fusarium</taxon>
    </lineage>
</organism>
<proteinExistence type="predicted"/>
<accession>K3VYJ3</accession>
<evidence type="ECO:0000256" key="1">
    <source>
        <dbReference type="SAM" id="MobiDB-lite"/>
    </source>
</evidence>
<dbReference type="KEGG" id="fpu:FPSE_09043"/>
<dbReference type="AlphaFoldDB" id="K3VYJ3"/>
<dbReference type="EMBL" id="AFNW01000304">
    <property type="protein sequence ID" value="EKJ70750.1"/>
    <property type="molecule type" value="Genomic_DNA"/>
</dbReference>
<reference evidence="2 3" key="1">
    <citation type="journal article" date="2012" name="PLoS Pathog.">
        <title>Comparative pathogenomics reveals horizontally acquired novel virulence genes in fungi infecting cereal hosts.</title>
        <authorList>
            <person name="Gardiner D.M."/>
            <person name="McDonald M.C."/>
            <person name="Covarelli L."/>
            <person name="Solomon P.S."/>
            <person name="Rusu A.G."/>
            <person name="Marshall M."/>
            <person name="Kazan K."/>
            <person name="Chakraborty S."/>
            <person name="McDonald B.A."/>
            <person name="Manners J.M."/>
        </authorList>
    </citation>
    <scope>NUCLEOTIDE SEQUENCE [LARGE SCALE GENOMIC DNA]</scope>
    <source>
        <strain evidence="2 3">CS3096</strain>
    </source>
</reference>
<keyword evidence="3" id="KW-1185">Reference proteome</keyword>
<dbReference type="HOGENOM" id="CLU_2885901_0_0_1"/>
<dbReference type="GeneID" id="20367660"/>
<dbReference type="Proteomes" id="UP000007978">
    <property type="component" value="Chromosome 1"/>
</dbReference>
<comment type="caution">
    <text evidence="2">The sequence shown here is derived from an EMBL/GenBank/DDBJ whole genome shotgun (WGS) entry which is preliminary data.</text>
</comment>
<feature type="region of interest" description="Disordered" evidence="1">
    <location>
        <begin position="1"/>
        <end position="33"/>
    </location>
</feature>